<feature type="region of interest" description="Disordered" evidence="6">
    <location>
        <begin position="1"/>
        <end position="58"/>
    </location>
</feature>
<accession>A0A6A4L4F2</accession>
<keyword evidence="11" id="KW-1185">Reference proteome</keyword>
<evidence type="ECO:0000313" key="11">
    <source>
        <dbReference type="Proteomes" id="UP000428333"/>
    </source>
</evidence>
<sequence>MLGKCPLCRARGTSQQGRGRGCDYRGRGSGKAEMDKVQEVEGEINSSSDQEEKEGQIINIQGKEEEVEAEELRRQQRRLPEPSKTLMAQLLPILYSAEDIIESFLLKTTYRRQMGVFNKITKTPLLAFSPWSQVQLSCKMKEIEKSVRAVLIKFGKVDKTVDLVPQPLGLHRRHSNSAQHCYIETPDLLIGRGDTEKDMVGRLINDDEENLRVISLVSKESLGKTALAKKIPVGVVKNIELMSEGQLSVMLFQIFMDLKFLIVLDNLPTVDVWRKLVRPFADTRNGSRVIITTRNTDVASQVDPWSLPVGLERLTEEDSWLLFLNKVGTPEHNNGMNRFSDHLSSFRVEILRICHGSPPVIVLLGGMLSTMELSKWSNVIDHLSHLCGKDDHSVLLSSILALSYRKLPFVLRPCFLYLALFPKMYEIPIRRLLHLWLAEGFVETLTKVTSVVPEDVAQSYLEELVCRNMIQIARKKLDGSPKTCRLPCFLHDVFLSKAEDIGFLHVHHGQSDCTPKSNFVVRRLADQYFGVKSTSEYHTQKLCSYLSFETQKRNTSNREIETLLKLIMRKRSSAFLLKVFDLENIYRPVLPDKLGELQNLTYIGLRWSGLNSCPASIGDLPHLETLDLKYTNITTLPVQFGRQEPSTSYMNEVSIPKPSKEPSAHLQTLVGLQIGSKDPDEYGLNRLTSLRKLRLTCHSKSVKKILNCISGLGNLQTLKLRSRDPFGQPLDIFLGNELKVHQSLSSLSLFGVLKDDIGKLPQLNILGLLLALIQARKWNIVQGTFRNACLKIVDARKSRGVVGGKGGLPKLEEMEIRGWEN</sequence>
<evidence type="ECO:0000259" key="8">
    <source>
        <dbReference type="Pfam" id="PF23559"/>
    </source>
</evidence>
<dbReference type="InterPro" id="IPR042197">
    <property type="entry name" value="Apaf_helical"/>
</dbReference>
<evidence type="ECO:0000259" key="7">
    <source>
        <dbReference type="Pfam" id="PF00931"/>
    </source>
</evidence>
<dbReference type="Gene3D" id="1.10.10.10">
    <property type="entry name" value="Winged helix-like DNA-binding domain superfamily/Winged helix DNA-binding domain"/>
    <property type="match status" value="1"/>
</dbReference>
<dbReference type="PANTHER" id="PTHR23155">
    <property type="entry name" value="DISEASE RESISTANCE PROTEIN RP"/>
    <property type="match status" value="1"/>
</dbReference>
<dbReference type="SUPFAM" id="SSF52540">
    <property type="entry name" value="P-loop containing nucleoside triphosphate hydrolases"/>
    <property type="match status" value="1"/>
</dbReference>
<dbReference type="GO" id="GO:0043531">
    <property type="term" value="F:ADP binding"/>
    <property type="evidence" value="ECO:0007669"/>
    <property type="project" value="InterPro"/>
</dbReference>
<comment type="caution">
    <text evidence="10">The sequence shown here is derived from an EMBL/GenBank/DDBJ whole genome shotgun (WGS) entry which is preliminary data.</text>
</comment>
<dbReference type="InterPro" id="IPR058922">
    <property type="entry name" value="WHD_DRP"/>
</dbReference>
<dbReference type="AlphaFoldDB" id="A0A6A4L4F2"/>
<dbReference type="Pfam" id="PF23559">
    <property type="entry name" value="WHD_DRP"/>
    <property type="match status" value="1"/>
</dbReference>
<evidence type="ECO:0000313" key="10">
    <source>
        <dbReference type="EMBL" id="KAE9450631.1"/>
    </source>
</evidence>
<dbReference type="Pfam" id="PF00931">
    <property type="entry name" value="NB-ARC"/>
    <property type="match status" value="1"/>
</dbReference>
<dbReference type="InterPro" id="IPR036388">
    <property type="entry name" value="WH-like_DNA-bd_sf"/>
</dbReference>
<evidence type="ECO:0000256" key="1">
    <source>
        <dbReference type="ARBA" id="ARBA00008894"/>
    </source>
</evidence>
<evidence type="ECO:0000256" key="2">
    <source>
        <dbReference type="ARBA" id="ARBA00022614"/>
    </source>
</evidence>
<dbReference type="Proteomes" id="UP000428333">
    <property type="component" value="Linkage Group LG10"/>
</dbReference>
<comment type="similarity">
    <text evidence="1">Belongs to the disease resistance NB-LRR family.</text>
</comment>
<dbReference type="Gene3D" id="3.40.50.300">
    <property type="entry name" value="P-loop containing nucleotide triphosphate hydrolases"/>
    <property type="match status" value="1"/>
</dbReference>
<dbReference type="InterPro" id="IPR002182">
    <property type="entry name" value="NB-ARC"/>
</dbReference>
<evidence type="ECO:0000259" key="9">
    <source>
        <dbReference type="Pfam" id="PF23598"/>
    </source>
</evidence>
<dbReference type="OrthoDB" id="611536at2759"/>
<organism evidence="10 11">
    <name type="scientific">Rhododendron williamsianum</name>
    <dbReference type="NCBI Taxonomy" id="262921"/>
    <lineage>
        <taxon>Eukaryota</taxon>
        <taxon>Viridiplantae</taxon>
        <taxon>Streptophyta</taxon>
        <taxon>Embryophyta</taxon>
        <taxon>Tracheophyta</taxon>
        <taxon>Spermatophyta</taxon>
        <taxon>Magnoliopsida</taxon>
        <taxon>eudicotyledons</taxon>
        <taxon>Gunneridae</taxon>
        <taxon>Pentapetalae</taxon>
        <taxon>asterids</taxon>
        <taxon>Ericales</taxon>
        <taxon>Ericaceae</taxon>
        <taxon>Ericoideae</taxon>
        <taxon>Rhodoreae</taxon>
        <taxon>Rhododendron</taxon>
    </lineage>
</organism>
<evidence type="ECO:0000256" key="4">
    <source>
        <dbReference type="ARBA" id="ARBA00022741"/>
    </source>
</evidence>
<feature type="domain" description="NB-ARC" evidence="7">
    <location>
        <begin position="239"/>
        <end position="329"/>
    </location>
</feature>
<feature type="compositionally biased region" description="Basic and acidic residues" evidence="6">
    <location>
        <begin position="20"/>
        <end position="39"/>
    </location>
</feature>
<feature type="domain" description="Disease resistance protein winged helix" evidence="8">
    <location>
        <begin position="420"/>
        <end position="493"/>
    </location>
</feature>
<keyword evidence="2" id="KW-0433">Leucine-rich repeat</keyword>
<keyword evidence="4" id="KW-0547">Nucleotide-binding</keyword>
<dbReference type="SUPFAM" id="SSF52047">
    <property type="entry name" value="RNI-like"/>
    <property type="match status" value="1"/>
</dbReference>
<keyword evidence="5" id="KW-0611">Plant defense</keyword>
<dbReference type="PANTHER" id="PTHR23155:SF955">
    <property type="entry name" value="AAA+ ATPASE DOMAIN-CONTAINING PROTEIN"/>
    <property type="match status" value="1"/>
</dbReference>
<dbReference type="EMBL" id="QEFC01002786">
    <property type="protein sequence ID" value="KAE9450631.1"/>
    <property type="molecule type" value="Genomic_DNA"/>
</dbReference>
<dbReference type="InterPro" id="IPR044974">
    <property type="entry name" value="Disease_R_plants"/>
</dbReference>
<proteinExistence type="inferred from homology"/>
<reference evidence="10 11" key="1">
    <citation type="journal article" date="2019" name="Genome Biol. Evol.">
        <title>The Rhododendron genome and chromosomal organization provide insight into shared whole-genome duplications across the heath family (Ericaceae).</title>
        <authorList>
            <person name="Soza V.L."/>
            <person name="Lindsley D."/>
            <person name="Waalkes A."/>
            <person name="Ramage E."/>
            <person name="Patwardhan R.P."/>
            <person name="Burton J.N."/>
            <person name="Adey A."/>
            <person name="Kumar A."/>
            <person name="Qiu R."/>
            <person name="Shendure J."/>
            <person name="Hall B."/>
        </authorList>
    </citation>
    <scope>NUCLEOTIDE SEQUENCE [LARGE SCALE GENOMIC DNA]</scope>
    <source>
        <strain evidence="10">RSF 1966-606</strain>
    </source>
</reference>
<gene>
    <name evidence="10" type="ORF">C3L33_17468</name>
</gene>
<evidence type="ECO:0000256" key="6">
    <source>
        <dbReference type="SAM" id="MobiDB-lite"/>
    </source>
</evidence>
<dbReference type="InterPro" id="IPR032675">
    <property type="entry name" value="LRR_dom_sf"/>
</dbReference>
<dbReference type="GO" id="GO:0098542">
    <property type="term" value="P:defense response to other organism"/>
    <property type="evidence" value="ECO:0007669"/>
    <property type="project" value="TreeGrafter"/>
</dbReference>
<feature type="domain" description="Disease resistance R13L4/SHOC-2-like LRR" evidence="9">
    <location>
        <begin position="570"/>
        <end position="776"/>
    </location>
</feature>
<dbReference type="InterPro" id="IPR055414">
    <property type="entry name" value="LRR_R13L4/SHOC2-like"/>
</dbReference>
<keyword evidence="3" id="KW-0677">Repeat</keyword>
<dbReference type="Gene3D" id="3.80.10.10">
    <property type="entry name" value="Ribonuclease Inhibitor"/>
    <property type="match status" value="1"/>
</dbReference>
<evidence type="ECO:0000256" key="3">
    <source>
        <dbReference type="ARBA" id="ARBA00022737"/>
    </source>
</evidence>
<dbReference type="Pfam" id="PF23598">
    <property type="entry name" value="LRR_14"/>
    <property type="match status" value="1"/>
</dbReference>
<protein>
    <submittedName>
        <fullName evidence="10">Uncharacterized protein</fullName>
    </submittedName>
</protein>
<dbReference type="InterPro" id="IPR027417">
    <property type="entry name" value="P-loop_NTPase"/>
</dbReference>
<dbReference type="Gene3D" id="1.10.8.430">
    <property type="entry name" value="Helical domain of apoptotic protease-activating factors"/>
    <property type="match status" value="1"/>
</dbReference>
<feature type="non-terminal residue" evidence="10">
    <location>
        <position position="1"/>
    </location>
</feature>
<name>A0A6A4L4F2_9ERIC</name>
<evidence type="ECO:0000256" key="5">
    <source>
        <dbReference type="ARBA" id="ARBA00022821"/>
    </source>
</evidence>